<protein>
    <submittedName>
        <fullName evidence="8">Receptor-like protein kinase At3g47110</fullName>
    </submittedName>
</protein>
<keyword evidence="7" id="KW-1185">Reference proteome</keyword>
<evidence type="ECO:0000256" key="6">
    <source>
        <dbReference type="ARBA" id="ARBA00023136"/>
    </source>
</evidence>
<dbReference type="InterPro" id="IPR032675">
    <property type="entry name" value="LRR_dom_sf"/>
</dbReference>
<reference evidence="8" key="2">
    <citation type="submission" date="2025-08" db="UniProtKB">
        <authorList>
            <consortium name="RefSeq"/>
        </authorList>
    </citation>
    <scope>IDENTIFICATION</scope>
    <source>
        <tissue evidence="8">Young leaves</tissue>
    </source>
</reference>
<organism evidence="7 8">
    <name type="scientific">Phoenix dactylifera</name>
    <name type="common">Date palm</name>
    <dbReference type="NCBI Taxonomy" id="42345"/>
    <lineage>
        <taxon>Eukaryota</taxon>
        <taxon>Viridiplantae</taxon>
        <taxon>Streptophyta</taxon>
        <taxon>Embryophyta</taxon>
        <taxon>Tracheophyta</taxon>
        <taxon>Spermatophyta</taxon>
        <taxon>Magnoliopsida</taxon>
        <taxon>Liliopsida</taxon>
        <taxon>Arecaceae</taxon>
        <taxon>Coryphoideae</taxon>
        <taxon>Phoeniceae</taxon>
        <taxon>Phoenix</taxon>
    </lineage>
</organism>
<accession>A0A8B7BX47</accession>
<proteinExistence type="predicted"/>
<dbReference type="PANTHER" id="PTHR27008">
    <property type="entry name" value="OS04G0122200 PROTEIN"/>
    <property type="match status" value="1"/>
</dbReference>
<keyword evidence="4" id="KW-0677">Repeat</keyword>
<dbReference type="GeneID" id="103705320"/>
<sequence length="203" mass="22167">MTHQTLKYNHLHGGILKEISQLTSLEYLRVSCQQSYRCNPQLYKVSSLIRFVAASNDLQGSIPPDIVITLPNLQGLLLGGNHFDGHIPTTLANASGLHIIDMAENNLRGRVALDLGRLAGLQHINLGENHLEVKNTREWEFLDPLTNCSQLEVLVLGDNMLGGMLPNSIGNLSSHLQVLMMGTNKISGRIPYGIGNLANLGSI</sequence>
<dbReference type="PANTHER" id="PTHR27008:SF566">
    <property type="entry name" value="OS06G0583600 PROTEIN"/>
    <property type="match status" value="1"/>
</dbReference>
<evidence type="ECO:0000256" key="2">
    <source>
        <dbReference type="ARBA" id="ARBA00022614"/>
    </source>
</evidence>
<dbReference type="AlphaFoldDB" id="A0A8B7BX47"/>
<dbReference type="GO" id="GO:0016020">
    <property type="term" value="C:membrane"/>
    <property type="evidence" value="ECO:0007669"/>
    <property type="project" value="UniProtKB-SubCell"/>
</dbReference>
<dbReference type="Pfam" id="PF00560">
    <property type="entry name" value="LRR_1"/>
    <property type="match status" value="3"/>
</dbReference>
<keyword evidence="6" id="KW-0472">Membrane</keyword>
<evidence type="ECO:0000256" key="3">
    <source>
        <dbReference type="ARBA" id="ARBA00022692"/>
    </source>
</evidence>
<dbReference type="KEGG" id="pda:103705320"/>
<evidence type="ECO:0000256" key="1">
    <source>
        <dbReference type="ARBA" id="ARBA00004370"/>
    </source>
</evidence>
<evidence type="ECO:0000313" key="8">
    <source>
        <dbReference type="RefSeq" id="XP_008787208.2"/>
    </source>
</evidence>
<keyword evidence="5" id="KW-1133">Transmembrane helix</keyword>
<evidence type="ECO:0000256" key="5">
    <source>
        <dbReference type="ARBA" id="ARBA00022989"/>
    </source>
</evidence>
<dbReference type="Gene3D" id="3.80.10.10">
    <property type="entry name" value="Ribonuclease Inhibitor"/>
    <property type="match status" value="1"/>
</dbReference>
<gene>
    <name evidence="8" type="primary">LOC103705320</name>
</gene>
<dbReference type="InterPro" id="IPR051809">
    <property type="entry name" value="Plant_receptor-like_S/T_kinase"/>
</dbReference>
<keyword evidence="2" id="KW-0433">Leucine-rich repeat</keyword>
<reference evidence="7" key="1">
    <citation type="journal article" date="2019" name="Nat. Commun.">
        <title>Genome-wide association mapping of date palm fruit traits.</title>
        <authorList>
            <person name="Hazzouri K.M."/>
            <person name="Gros-Balthazard M."/>
            <person name="Flowers J.M."/>
            <person name="Copetti D."/>
            <person name="Lemansour A."/>
            <person name="Lebrun M."/>
            <person name="Masmoudi K."/>
            <person name="Ferrand S."/>
            <person name="Dhar M.I."/>
            <person name="Fresquez Z.A."/>
            <person name="Rosas U."/>
            <person name="Zhang J."/>
            <person name="Talag J."/>
            <person name="Lee S."/>
            <person name="Kudrna D."/>
            <person name="Powell R.F."/>
            <person name="Leitch I.J."/>
            <person name="Krueger R.R."/>
            <person name="Wing R.A."/>
            <person name="Amiri K.M.A."/>
            <person name="Purugganan M.D."/>
        </authorList>
    </citation>
    <scope>NUCLEOTIDE SEQUENCE [LARGE SCALE GENOMIC DNA]</scope>
    <source>
        <strain evidence="7">cv. Khalas</strain>
    </source>
</reference>
<comment type="subcellular location">
    <subcellularLocation>
        <location evidence="1">Membrane</location>
    </subcellularLocation>
</comment>
<name>A0A8B7BX47_PHODC</name>
<evidence type="ECO:0000256" key="4">
    <source>
        <dbReference type="ARBA" id="ARBA00022737"/>
    </source>
</evidence>
<dbReference type="Proteomes" id="UP000228380">
    <property type="component" value="Chromosome 6"/>
</dbReference>
<dbReference type="InterPro" id="IPR001611">
    <property type="entry name" value="Leu-rich_rpt"/>
</dbReference>
<keyword evidence="3" id="KW-0812">Transmembrane</keyword>
<evidence type="ECO:0000313" key="7">
    <source>
        <dbReference type="Proteomes" id="UP000228380"/>
    </source>
</evidence>
<dbReference type="RefSeq" id="XP_008787208.2">
    <property type="nucleotide sequence ID" value="XM_008788986.2"/>
</dbReference>
<dbReference type="SUPFAM" id="SSF52058">
    <property type="entry name" value="L domain-like"/>
    <property type="match status" value="1"/>
</dbReference>